<gene>
    <name evidence="2" type="ORF">LCGC14_0257050</name>
</gene>
<dbReference type="AlphaFoldDB" id="A0A0F9U328"/>
<feature type="transmembrane region" description="Helical" evidence="1">
    <location>
        <begin position="85"/>
        <end position="104"/>
    </location>
</feature>
<name>A0A0F9U328_9ZZZZ</name>
<reference evidence="2" key="1">
    <citation type="journal article" date="2015" name="Nature">
        <title>Complex archaea that bridge the gap between prokaryotes and eukaryotes.</title>
        <authorList>
            <person name="Spang A."/>
            <person name="Saw J.H."/>
            <person name="Jorgensen S.L."/>
            <person name="Zaremba-Niedzwiedzka K."/>
            <person name="Martijn J."/>
            <person name="Lind A.E."/>
            <person name="van Eijk R."/>
            <person name="Schleper C."/>
            <person name="Guy L."/>
            <person name="Ettema T.J."/>
        </authorList>
    </citation>
    <scope>NUCLEOTIDE SEQUENCE</scope>
</reference>
<accession>A0A0F9U328</accession>
<protein>
    <submittedName>
        <fullName evidence="2">Uncharacterized protein</fullName>
    </submittedName>
</protein>
<evidence type="ECO:0000256" key="1">
    <source>
        <dbReference type="SAM" id="Phobius"/>
    </source>
</evidence>
<proteinExistence type="predicted"/>
<feature type="transmembrane region" description="Helical" evidence="1">
    <location>
        <begin position="110"/>
        <end position="132"/>
    </location>
</feature>
<keyword evidence="1" id="KW-0472">Membrane</keyword>
<evidence type="ECO:0000313" key="2">
    <source>
        <dbReference type="EMBL" id="KKN87655.1"/>
    </source>
</evidence>
<sequence length="133" mass="15762">MKISILEDNIIWLWFFWYFFEIPKEILKGWRNFLLFNLNYFSIPLLLKTLFSHWKRYYWIRGRGFTIGEYFNVLLSNLMSRFLGALIRIALIIVGLILELFIIIGGFIIFLGWILLPVLLISGLVLGTLLIIS</sequence>
<dbReference type="EMBL" id="LAZR01000136">
    <property type="protein sequence ID" value="KKN87655.1"/>
    <property type="molecule type" value="Genomic_DNA"/>
</dbReference>
<comment type="caution">
    <text evidence="2">The sequence shown here is derived from an EMBL/GenBank/DDBJ whole genome shotgun (WGS) entry which is preliminary data.</text>
</comment>
<feature type="transmembrane region" description="Helical" evidence="1">
    <location>
        <begin position="33"/>
        <end position="51"/>
    </location>
</feature>
<organism evidence="2">
    <name type="scientific">marine sediment metagenome</name>
    <dbReference type="NCBI Taxonomy" id="412755"/>
    <lineage>
        <taxon>unclassified sequences</taxon>
        <taxon>metagenomes</taxon>
        <taxon>ecological metagenomes</taxon>
    </lineage>
</organism>
<keyword evidence="1" id="KW-0812">Transmembrane</keyword>
<keyword evidence="1" id="KW-1133">Transmembrane helix</keyword>